<dbReference type="GeneID" id="112066516"/>
<sequence length="269" mass="28988">MPGRRRQPLAGMTGPRGSRGARPPPAPPGAYPGPGRRRPAAGPGQPRRRVLPGSELRPRKAPPFRCMAAGPTAGSALRPPTQTGGCAPAGDMCLYFILSQRPRRERRLASGSRPVLPGRVTRGREGVDARGQPGGGRSWLLCPKAGSSGTIYFEDSAPASPGVRQHPRKVCSSTLAHPEYSSLKTVGLNSSKTDNHMIRFCLWDPVVWFKAGRKLKVTVLKGLSRVLKTLSEGDTVRSLVWEDPTCCRATKPVHHNYRACALEPASHNC</sequence>
<evidence type="ECO:0000256" key="1">
    <source>
        <dbReference type="SAM" id="MobiDB-lite"/>
    </source>
</evidence>
<dbReference type="Proteomes" id="UP000248484">
    <property type="component" value="Chromosome 12"/>
</dbReference>
<proteinExistence type="predicted"/>
<evidence type="ECO:0000313" key="2">
    <source>
        <dbReference type="Proteomes" id="UP000248484"/>
    </source>
</evidence>
<evidence type="ECO:0000313" key="3">
    <source>
        <dbReference type="RefSeq" id="XP_054945034.1"/>
    </source>
</evidence>
<organism evidence="2 3">
    <name type="scientific">Physeter macrocephalus</name>
    <name type="common">Sperm whale</name>
    <name type="synonym">Physeter catodon</name>
    <dbReference type="NCBI Taxonomy" id="9755"/>
    <lineage>
        <taxon>Eukaryota</taxon>
        <taxon>Metazoa</taxon>
        <taxon>Chordata</taxon>
        <taxon>Craniata</taxon>
        <taxon>Vertebrata</taxon>
        <taxon>Euteleostomi</taxon>
        <taxon>Mammalia</taxon>
        <taxon>Eutheria</taxon>
        <taxon>Laurasiatheria</taxon>
        <taxon>Artiodactyla</taxon>
        <taxon>Whippomorpha</taxon>
        <taxon>Cetacea</taxon>
        <taxon>Odontoceti</taxon>
        <taxon>Physeteridae</taxon>
        <taxon>Physeter</taxon>
    </lineage>
</organism>
<protein>
    <submittedName>
        <fullName evidence="3">Translation initiation factor IF-2-like isoform X1</fullName>
    </submittedName>
</protein>
<feature type="compositionally biased region" description="Pro residues" evidence="1">
    <location>
        <begin position="22"/>
        <end position="31"/>
    </location>
</feature>
<dbReference type="AlphaFoldDB" id="A0A9W2X0P9"/>
<feature type="region of interest" description="Disordered" evidence="1">
    <location>
        <begin position="1"/>
        <end position="80"/>
    </location>
</feature>
<dbReference type="RefSeq" id="XP_054945034.1">
    <property type="nucleotide sequence ID" value="XM_055089059.1"/>
</dbReference>
<name>A0A9W2X0P9_PHYMC</name>
<dbReference type="OrthoDB" id="10657080at2759"/>
<feature type="region of interest" description="Disordered" evidence="1">
    <location>
        <begin position="105"/>
        <end position="139"/>
    </location>
</feature>
<gene>
    <name evidence="3" type="primary">LOC112066516</name>
</gene>
<reference evidence="3" key="1">
    <citation type="submission" date="2025-08" db="UniProtKB">
        <authorList>
            <consortium name="RefSeq"/>
        </authorList>
    </citation>
    <scope>IDENTIFICATION</scope>
    <source>
        <tissue evidence="3">Muscle</tissue>
    </source>
</reference>
<accession>A0A9W2X0P9</accession>
<keyword evidence="2" id="KW-1185">Reference proteome</keyword>